<dbReference type="InterPro" id="IPR020568">
    <property type="entry name" value="Ribosomal_Su5_D2-typ_SF"/>
</dbReference>
<dbReference type="CDD" id="cd16926">
    <property type="entry name" value="HATPase_MutL-MLH-PMS-like"/>
    <property type="match status" value="1"/>
</dbReference>
<evidence type="ECO:0000256" key="11">
    <source>
        <dbReference type="ARBA" id="ARBA00072579"/>
    </source>
</evidence>
<feature type="domain" description="DNA mismatch repair protein S5" evidence="16">
    <location>
        <begin position="249"/>
        <end position="384"/>
    </location>
</feature>
<comment type="subcellular location">
    <subcellularLocation>
        <location evidence="1">Nucleus</location>
    </subcellularLocation>
</comment>
<evidence type="ECO:0000256" key="3">
    <source>
        <dbReference type="ARBA" id="ARBA00022722"/>
    </source>
</evidence>
<dbReference type="InterPro" id="IPR014762">
    <property type="entry name" value="DNA_mismatch_repair_CS"/>
</dbReference>
<evidence type="ECO:0000256" key="13">
    <source>
        <dbReference type="ARBA" id="ARBA00083250"/>
    </source>
</evidence>
<dbReference type="InterPro" id="IPR037198">
    <property type="entry name" value="MutL_C_sf"/>
</dbReference>
<dbReference type="InterPro" id="IPR038973">
    <property type="entry name" value="MutL/Mlh/Pms-like"/>
</dbReference>
<evidence type="ECO:0000256" key="4">
    <source>
        <dbReference type="ARBA" id="ARBA00022741"/>
    </source>
</evidence>
<evidence type="ECO:0000256" key="8">
    <source>
        <dbReference type="ARBA" id="ARBA00022840"/>
    </source>
</evidence>
<dbReference type="GO" id="GO:0140664">
    <property type="term" value="F:ATP-dependent DNA damage sensor activity"/>
    <property type="evidence" value="ECO:0007669"/>
    <property type="project" value="InterPro"/>
</dbReference>
<sequence>KNEDRKRKISEKEKEVKKNEAGLQEDMHAANNLFKEAYDRLASAIKKKDFKEIDIAHALLDVARTKIDKTTNAMETYIKLKDYGSELVEVTDNGSGVEEKNFEGLTLKHYTSKLQEFTDLVNVETFGFRGEALSSLCALSHLSVTTRHLSAAVGTKLEFDHNGKITRQTAQARQVGTTVMLQNLFYTLPVRHKEFQRNLKREFVKMVAVLNSYCIISTGIRITCTNQTAKGSRSVVVASKGNVEMQDNISNIFGPKQMQSLLGFQQKEPGEDTCQEFGLKQNLLNTFRIAGFVSKCEHGQGRSSTDRQFFFINGRPFDSAKLSKVVNEVYHQYNRHQYPFVVFKITVQKDNVDVNVTPDKRQVFMEGEKQILATVKASLVALYEPTTSMLLLQQPFKPLNALRDTEASQRDLGLTRHSSLEKTPSSSLSSLLKLKRSFSSAFARDSGADQSTLGNDRTALKQRRLDGFISVNNGSQSTDDLDTGDHETVNLTFDQNHYGTVMDETNRTEIIDTSGLEDNIEDTCQTDMHTSIEENEGLTGSQNGSKIHVKDANKPKMLIDFHSCSTDNRTQTNFDHDSEVMNKSHLSQSFKISQHLSVNIQPESCVKIGPFGDGIFQDKRTEELTYFGCKESDVPLLSVECRREKSEEIYCGNDVSSTEKLGHFNSHSICTNKDQNGGNKPPIETSNASTRVHSVCDTNESLDETSLSQCSLEQDVHRQTSVVRTFRMSTSMDSNGVSTDDEDTNKDAVTLKHVIDTNDIDAQEEVNKKEKLISFSMEALRGRWKHRALSASSGTERFARAFRATISPTENQAAEQELQREIQKDMFSQMDILGQFNLGFIIARLDRDLFIVDQHATDEKYNFESLQRDYVIQCQKLICPMNLELTASNETILMDNLDIFRMNGFEFHIDQDSQPTQRVKLVSTPVSKNWMFGKGDIEEMIFMLTESPGVSCRPSRVRDMFASRACRKSVMIGTYLNKTEMKKLVSHMGDLDQPWNCPHGRPTMRHLMNLEMLPT</sequence>
<dbReference type="InterPro" id="IPR013507">
    <property type="entry name" value="DNA_mismatch_S5_2-like"/>
</dbReference>
<keyword evidence="7" id="KW-0378">Hydrolase</keyword>
<dbReference type="SUPFAM" id="SSF118116">
    <property type="entry name" value="DNA mismatch repair protein MutL"/>
    <property type="match status" value="1"/>
</dbReference>
<dbReference type="Proteomes" id="UP000828390">
    <property type="component" value="Unassembled WGS sequence"/>
</dbReference>
<dbReference type="GO" id="GO:0016887">
    <property type="term" value="F:ATP hydrolysis activity"/>
    <property type="evidence" value="ECO:0007669"/>
    <property type="project" value="InterPro"/>
</dbReference>
<reference evidence="17" key="1">
    <citation type="journal article" date="2019" name="bioRxiv">
        <title>The Genome of the Zebra Mussel, Dreissena polymorpha: A Resource for Invasive Species Research.</title>
        <authorList>
            <person name="McCartney M.A."/>
            <person name="Auch B."/>
            <person name="Kono T."/>
            <person name="Mallez S."/>
            <person name="Zhang Y."/>
            <person name="Obille A."/>
            <person name="Becker A."/>
            <person name="Abrahante J.E."/>
            <person name="Garbe J."/>
            <person name="Badalamenti J.P."/>
            <person name="Herman A."/>
            <person name="Mangelson H."/>
            <person name="Liachko I."/>
            <person name="Sullivan S."/>
            <person name="Sone E.D."/>
            <person name="Koren S."/>
            <person name="Silverstein K.A.T."/>
            <person name="Beckman K.B."/>
            <person name="Gohl D.M."/>
        </authorList>
    </citation>
    <scope>NUCLEOTIDE SEQUENCE</scope>
    <source>
        <strain evidence="17">Duluth1</strain>
        <tissue evidence="17">Whole animal</tissue>
    </source>
</reference>
<dbReference type="InterPro" id="IPR042121">
    <property type="entry name" value="MutL_C_regsub"/>
</dbReference>
<dbReference type="PANTHER" id="PTHR10073">
    <property type="entry name" value="DNA MISMATCH REPAIR PROTEIN MLH, PMS, MUTL"/>
    <property type="match status" value="1"/>
</dbReference>
<dbReference type="Gene3D" id="3.30.565.10">
    <property type="entry name" value="Histidine kinase-like ATPase, C-terminal domain"/>
    <property type="match status" value="1"/>
</dbReference>
<name>A0A9D4MA02_DREPO</name>
<dbReference type="InterPro" id="IPR014721">
    <property type="entry name" value="Ribsml_uS5_D2-typ_fold_subgr"/>
</dbReference>
<keyword evidence="6" id="KW-0227">DNA damage</keyword>
<dbReference type="SMART" id="SM00853">
    <property type="entry name" value="MutL_C"/>
    <property type="match status" value="1"/>
</dbReference>
<dbReference type="CDD" id="cd03484">
    <property type="entry name" value="MutL_Trans_hPMS_2_like"/>
    <property type="match status" value="1"/>
</dbReference>
<dbReference type="InterPro" id="IPR042120">
    <property type="entry name" value="MutL_C_dimsub"/>
</dbReference>
<dbReference type="Gene3D" id="3.30.1540.20">
    <property type="entry name" value="MutL, C-terminal domain, dimerisation subdomain"/>
    <property type="match status" value="1"/>
</dbReference>
<feature type="non-terminal residue" evidence="17">
    <location>
        <position position="1"/>
    </location>
</feature>
<evidence type="ECO:0000256" key="5">
    <source>
        <dbReference type="ARBA" id="ARBA00022759"/>
    </source>
</evidence>
<reference evidence="17" key="2">
    <citation type="submission" date="2020-11" db="EMBL/GenBank/DDBJ databases">
        <authorList>
            <person name="McCartney M.A."/>
            <person name="Auch B."/>
            <person name="Kono T."/>
            <person name="Mallez S."/>
            <person name="Becker A."/>
            <person name="Gohl D.M."/>
            <person name="Silverstein K.A.T."/>
            <person name="Koren S."/>
            <person name="Bechman K.B."/>
            <person name="Herman A."/>
            <person name="Abrahante J.E."/>
            <person name="Garbe J."/>
        </authorList>
    </citation>
    <scope>NUCLEOTIDE SEQUENCE</scope>
    <source>
        <strain evidence="17">Duluth1</strain>
        <tissue evidence="17">Whole animal</tissue>
    </source>
</reference>
<comment type="caution">
    <text evidence="17">The sequence shown here is derived from an EMBL/GenBank/DDBJ whole genome shotgun (WGS) entry which is preliminary data.</text>
</comment>
<keyword evidence="4" id="KW-0547">Nucleotide-binding</keyword>
<dbReference type="AlphaFoldDB" id="A0A9D4MA02"/>
<evidence type="ECO:0000256" key="6">
    <source>
        <dbReference type="ARBA" id="ARBA00022763"/>
    </source>
</evidence>
<dbReference type="FunFam" id="3.30.1540.20:FF:000019">
    <property type="entry name" value="PMS1 homolog 2, mismatch repair system component"/>
    <property type="match status" value="1"/>
</dbReference>
<dbReference type="SUPFAM" id="SSF54211">
    <property type="entry name" value="Ribosomal protein S5 domain 2-like"/>
    <property type="match status" value="1"/>
</dbReference>
<evidence type="ECO:0000259" key="15">
    <source>
        <dbReference type="SMART" id="SM00853"/>
    </source>
</evidence>
<dbReference type="InterPro" id="IPR002099">
    <property type="entry name" value="MutL/Mlh/PMS"/>
</dbReference>
<dbReference type="NCBIfam" id="TIGR00585">
    <property type="entry name" value="mutl"/>
    <property type="match status" value="1"/>
</dbReference>
<dbReference type="SMART" id="SM01340">
    <property type="entry name" value="DNA_mis_repair"/>
    <property type="match status" value="1"/>
</dbReference>
<protein>
    <recommendedName>
        <fullName evidence="11">Mismatch repair endonuclease PMS2</fullName>
    </recommendedName>
    <alternativeName>
        <fullName evidence="13">DNA mismatch repair protein PMS2</fullName>
    </alternativeName>
    <alternativeName>
        <fullName evidence="12">PMS1 protein homolog 2</fullName>
    </alternativeName>
</protein>
<evidence type="ECO:0000259" key="16">
    <source>
        <dbReference type="SMART" id="SM01340"/>
    </source>
</evidence>
<gene>
    <name evidence="17" type="ORF">DPMN_035144</name>
</gene>
<dbReference type="GO" id="GO:0006298">
    <property type="term" value="P:mismatch repair"/>
    <property type="evidence" value="ECO:0007669"/>
    <property type="project" value="InterPro"/>
</dbReference>
<dbReference type="EMBL" id="JAIWYP010000002">
    <property type="protein sequence ID" value="KAH3871929.1"/>
    <property type="molecule type" value="Genomic_DNA"/>
</dbReference>
<evidence type="ECO:0000313" key="17">
    <source>
        <dbReference type="EMBL" id="KAH3871929.1"/>
    </source>
</evidence>
<dbReference type="GO" id="GO:0030983">
    <property type="term" value="F:mismatched DNA binding"/>
    <property type="evidence" value="ECO:0007669"/>
    <property type="project" value="InterPro"/>
</dbReference>
<keyword evidence="9" id="KW-0539">Nucleus</keyword>
<keyword evidence="8" id="KW-0067">ATP-binding</keyword>
<dbReference type="Gene3D" id="3.30.1370.100">
    <property type="entry name" value="MutL, C-terminal domain, regulatory subdomain"/>
    <property type="match status" value="1"/>
</dbReference>
<evidence type="ECO:0000256" key="12">
    <source>
        <dbReference type="ARBA" id="ARBA00077255"/>
    </source>
</evidence>
<keyword evidence="3" id="KW-0540">Nuclease</keyword>
<feature type="region of interest" description="Disordered" evidence="14">
    <location>
        <begin position="1"/>
        <end position="23"/>
    </location>
</feature>
<evidence type="ECO:0000256" key="10">
    <source>
        <dbReference type="ARBA" id="ARBA00048778"/>
    </source>
</evidence>
<keyword evidence="18" id="KW-1185">Reference proteome</keyword>
<organism evidence="17 18">
    <name type="scientific">Dreissena polymorpha</name>
    <name type="common">Zebra mussel</name>
    <name type="synonym">Mytilus polymorpha</name>
    <dbReference type="NCBI Taxonomy" id="45954"/>
    <lineage>
        <taxon>Eukaryota</taxon>
        <taxon>Metazoa</taxon>
        <taxon>Spiralia</taxon>
        <taxon>Lophotrochozoa</taxon>
        <taxon>Mollusca</taxon>
        <taxon>Bivalvia</taxon>
        <taxon>Autobranchia</taxon>
        <taxon>Heteroconchia</taxon>
        <taxon>Euheterodonta</taxon>
        <taxon>Imparidentia</taxon>
        <taxon>Neoheterodontei</taxon>
        <taxon>Myida</taxon>
        <taxon>Dreissenoidea</taxon>
        <taxon>Dreissenidae</taxon>
        <taxon>Dreissena</taxon>
    </lineage>
</organism>
<evidence type="ECO:0000313" key="18">
    <source>
        <dbReference type="Proteomes" id="UP000828390"/>
    </source>
</evidence>
<dbReference type="GO" id="GO:0032389">
    <property type="term" value="C:MutLalpha complex"/>
    <property type="evidence" value="ECO:0007669"/>
    <property type="project" value="TreeGrafter"/>
</dbReference>
<dbReference type="Pfam" id="PF08676">
    <property type="entry name" value="MutL_C"/>
    <property type="match status" value="1"/>
</dbReference>
<comment type="similarity">
    <text evidence="2">Belongs to the DNA mismatch repair MutL/HexB family.</text>
</comment>
<dbReference type="FunFam" id="3.30.1370.100:FF:000001">
    <property type="entry name" value="Mismatch repair endonuclease pms1, putative"/>
    <property type="match status" value="1"/>
</dbReference>
<evidence type="ECO:0000256" key="1">
    <source>
        <dbReference type="ARBA" id="ARBA00004123"/>
    </source>
</evidence>
<accession>A0A9D4MA02</accession>
<evidence type="ECO:0000256" key="7">
    <source>
        <dbReference type="ARBA" id="ARBA00022801"/>
    </source>
</evidence>
<dbReference type="SUPFAM" id="SSF55874">
    <property type="entry name" value="ATPase domain of HSP90 chaperone/DNA topoisomerase II/histidine kinase"/>
    <property type="match status" value="1"/>
</dbReference>
<proteinExistence type="inferred from homology"/>
<evidence type="ECO:0000256" key="2">
    <source>
        <dbReference type="ARBA" id="ARBA00006082"/>
    </source>
</evidence>
<evidence type="ECO:0000256" key="14">
    <source>
        <dbReference type="SAM" id="MobiDB-lite"/>
    </source>
</evidence>
<feature type="domain" description="MutL C-terminal dimerisation" evidence="15">
    <location>
        <begin position="832"/>
        <end position="976"/>
    </location>
</feature>
<keyword evidence="5" id="KW-0255">Endonuclease</keyword>
<dbReference type="Pfam" id="PF01119">
    <property type="entry name" value="DNA_mis_repair"/>
    <property type="match status" value="1"/>
</dbReference>
<dbReference type="FunFam" id="3.30.230.10:FF:000032">
    <property type="entry name" value="mismatch repair endonuclease PMS2 isoform X2"/>
    <property type="match status" value="1"/>
</dbReference>
<dbReference type="InterPro" id="IPR014790">
    <property type="entry name" value="MutL_C"/>
</dbReference>
<evidence type="ECO:0000256" key="9">
    <source>
        <dbReference type="ARBA" id="ARBA00023242"/>
    </source>
</evidence>
<dbReference type="InterPro" id="IPR036890">
    <property type="entry name" value="HATPase_C_sf"/>
</dbReference>
<dbReference type="PANTHER" id="PTHR10073:SF52">
    <property type="entry name" value="MISMATCH REPAIR ENDONUCLEASE PMS2"/>
    <property type="match status" value="1"/>
</dbReference>
<dbReference type="Gene3D" id="3.30.230.10">
    <property type="match status" value="1"/>
</dbReference>
<dbReference type="GO" id="GO:0005524">
    <property type="term" value="F:ATP binding"/>
    <property type="evidence" value="ECO:0007669"/>
    <property type="project" value="UniProtKB-KW"/>
</dbReference>
<comment type="catalytic activity">
    <reaction evidence="10">
        <text>ATP + H2O = ADP + phosphate + H(+)</text>
        <dbReference type="Rhea" id="RHEA:13065"/>
        <dbReference type="ChEBI" id="CHEBI:15377"/>
        <dbReference type="ChEBI" id="CHEBI:15378"/>
        <dbReference type="ChEBI" id="CHEBI:30616"/>
        <dbReference type="ChEBI" id="CHEBI:43474"/>
        <dbReference type="ChEBI" id="CHEBI:456216"/>
    </reaction>
    <physiologicalReaction direction="left-to-right" evidence="10">
        <dbReference type="Rhea" id="RHEA:13066"/>
    </physiologicalReaction>
</comment>
<dbReference type="PROSITE" id="PS00058">
    <property type="entry name" value="DNA_MISMATCH_REPAIR_1"/>
    <property type="match status" value="1"/>
</dbReference>
<dbReference type="GO" id="GO:0004519">
    <property type="term" value="F:endonuclease activity"/>
    <property type="evidence" value="ECO:0007669"/>
    <property type="project" value="UniProtKB-KW"/>
</dbReference>